<keyword evidence="3" id="KW-0805">Transcription regulation</keyword>
<evidence type="ECO:0000256" key="4">
    <source>
        <dbReference type="ARBA" id="ARBA00023125"/>
    </source>
</evidence>
<keyword evidence="4" id="KW-0238">DNA-binding</keyword>
<evidence type="ECO:0000256" key="1">
    <source>
        <dbReference type="ARBA" id="ARBA00022723"/>
    </source>
</evidence>
<evidence type="ECO:0000256" key="7">
    <source>
        <dbReference type="SAM" id="MobiDB-lite"/>
    </source>
</evidence>
<dbReference type="InterPro" id="IPR001138">
    <property type="entry name" value="Zn2Cys6_DnaBD"/>
</dbReference>
<feature type="compositionally biased region" description="Basic residues" evidence="7">
    <location>
        <begin position="17"/>
        <end position="27"/>
    </location>
</feature>
<feature type="domain" description="Zn(2)-C6 fungal-type" evidence="8">
    <location>
        <begin position="37"/>
        <end position="65"/>
    </location>
</feature>
<dbReference type="AlphaFoldDB" id="A0A8H2VQ10"/>
<feature type="compositionally biased region" description="Low complexity" evidence="7">
    <location>
        <begin position="1"/>
        <end position="16"/>
    </location>
</feature>
<evidence type="ECO:0000313" key="9">
    <source>
        <dbReference type="EMBL" id="CAD6442484.1"/>
    </source>
</evidence>
<dbReference type="PANTHER" id="PTHR36206">
    <property type="entry name" value="ASPERCRYPTIN BIOSYNTHESIS CLUSTER-SPECIFIC TRANSCRIPTION REGULATOR ATNN-RELATED"/>
    <property type="match status" value="1"/>
</dbReference>
<dbReference type="PROSITE" id="PS50048">
    <property type="entry name" value="ZN2_CY6_FUNGAL_2"/>
    <property type="match status" value="1"/>
</dbReference>
<keyword evidence="5" id="KW-0804">Transcription</keyword>
<dbReference type="OrthoDB" id="2593732at2759"/>
<evidence type="ECO:0000256" key="2">
    <source>
        <dbReference type="ARBA" id="ARBA00022833"/>
    </source>
</evidence>
<feature type="region of interest" description="Disordered" evidence="7">
    <location>
        <begin position="1"/>
        <end position="27"/>
    </location>
</feature>
<dbReference type="PROSITE" id="PS00463">
    <property type="entry name" value="ZN2_CY6_FUNGAL_1"/>
    <property type="match status" value="1"/>
</dbReference>
<dbReference type="EMBL" id="CAJHIA010000008">
    <property type="protein sequence ID" value="CAD6442484.1"/>
    <property type="molecule type" value="Genomic_DNA"/>
</dbReference>
<dbReference type="InterPro" id="IPR052360">
    <property type="entry name" value="Transcr_Regulatory_Proteins"/>
</dbReference>
<dbReference type="Pfam" id="PF00172">
    <property type="entry name" value="Zn_clus"/>
    <property type="match status" value="1"/>
</dbReference>
<dbReference type="CDD" id="cd00067">
    <property type="entry name" value="GAL4"/>
    <property type="match status" value="1"/>
</dbReference>
<proteinExistence type="predicted"/>
<evidence type="ECO:0000259" key="8">
    <source>
        <dbReference type="PROSITE" id="PS50048"/>
    </source>
</evidence>
<keyword evidence="10" id="KW-1185">Reference proteome</keyword>
<dbReference type="SUPFAM" id="SSF57701">
    <property type="entry name" value="Zn2/Cys6 DNA-binding domain"/>
    <property type="match status" value="1"/>
</dbReference>
<dbReference type="Pfam" id="PF11951">
    <property type="entry name" value="Fungal_trans_2"/>
    <property type="match status" value="1"/>
</dbReference>
<name>A0A8H2VQ10_9HELO</name>
<sequence>MSDYSSSSGPGTTKSSKGAKPKSPRRYRICGTPVRTGCRTCKIRRVKCGEEKPFCKRCTSTGRRCDGYEIITDPKKPSSTKKQTSISTVVQSNALQDSLEPVILDFFRAYTVAEFAGDFSTEFWERRIFQAATVEPSIRHCILALGAIHKNYIETYQQAQAAKYPTPTQAFAFRQYTKAIRILRESIVRKPHSLEVTLISCILFICFDCLVGDQAAGLVHLKSGLRILDDINATNAPSSVAAQCARDYSPLLLVLGGQIAAFMNPKAGVDRGAFWAAMKRAGCSTSSFTPFQSLEEARYALRTLGADILHTRHTNWRHVTEEMVTSEFGPMARSHYVALENWSNRLNAFTEKTSEISGTTSPLAKRPIRIRGASILKSHHLLLSMNATESHTPAYKFEEMLDLSEELVREDKAYWNYRSMPRFMVDTGLIVPVVYTAVRSKDIEHKKRAIEILAQVPGREGLWDTQRAIHIIEGELAGKIPRLKTPYFHD</sequence>
<keyword evidence="2" id="KW-0862">Zinc</keyword>
<dbReference type="PANTHER" id="PTHR36206:SF12">
    <property type="entry name" value="ASPERCRYPTIN BIOSYNTHESIS CLUSTER-SPECIFIC TRANSCRIPTION REGULATOR ATNN-RELATED"/>
    <property type="match status" value="1"/>
</dbReference>
<keyword evidence="1" id="KW-0479">Metal-binding</keyword>
<gene>
    <name evidence="9" type="ORF">SCLTRI_LOCUS2272</name>
</gene>
<dbReference type="Gene3D" id="4.10.240.10">
    <property type="entry name" value="Zn(2)-C6 fungal-type DNA-binding domain"/>
    <property type="match status" value="1"/>
</dbReference>
<comment type="caution">
    <text evidence="9">The sequence shown here is derived from an EMBL/GenBank/DDBJ whole genome shotgun (WGS) entry which is preliminary data.</text>
</comment>
<protein>
    <submittedName>
        <fullName evidence="9">E32295e1-7485-4bd1-9e09-2b32c334c8f3</fullName>
    </submittedName>
</protein>
<dbReference type="InterPro" id="IPR021858">
    <property type="entry name" value="Fun_TF"/>
</dbReference>
<evidence type="ECO:0000256" key="3">
    <source>
        <dbReference type="ARBA" id="ARBA00023015"/>
    </source>
</evidence>
<dbReference type="GO" id="GO:0000981">
    <property type="term" value="F:DNA-binding transcription factor activity, RNA polymerase II-specific"/>
    <property type="evidence" value="ECO:0007669"/>
    <property type="project" value="InterPro"/>
</dbReference>
<organism evidence="9 10">
    <name type="scientific">Sclerotinia trifoliorum</name>
    <dbReference type="NCBI Taxonomy" id="28548"/>
    <lineage>
        <taxon>Eukaryota</taxon>
        <taxon>Fungi</taxon>
        <taxon>Dikarya</taxon>
        <taxon>Ascomycota</taxon>
        <taxon>Pezizomycotina</taxon>
        <taxon>Leotiomycetes</taxon>
        <taxon>Helotiales</taxon>
        <taxon>Sclerotiniaceae</taxon>
        <taxon>Sclerotinia</taxon>
    </lineage>
</organism>
<evidence type="ECO:0000313" key="10">
    <source>
        <dbReference type="Proteomes" id="UP000624404"/>
    </source>
</evidence>
<dbReference type="GO" id="GO:0008270">
    <property type="term" value="F:zinc ion binding"/>
    <property type="evidence" value="ECO:0007669"/>
    <property type="project" value="InterPro"/>
</dbReference>
<dbReference type="SMART" id="SM00066">
    <property type="entry name" value="GAL4"/>
    <property type="match status" value="1"/>
</dbReference>
<dbReference type="InterPro" id="IPR036864">
    <property type="entry name" value="Zn2-C6_fun-type_DNA-bd_sf"/>
</dbReference>
<evidence type="ECO:0000256" key="5">
    <source>
        <dbReference type="ARBA" id="ARBA00023163"/>
    </source>
</evidence>
<reference evidence="9" key="1">
    <citation type="submission" date="2020-10" db="EMBL/GenBank/DDBJ databases">
        <authorList>
            <person name="Kusch S."/>
        </authorList>
    </citation>
    <scope>NUCLEOTIDE SEQUENCE</scope>
    <source>
        <strain evidence="9">SwB9</strain>
    </source>
</reference>
<keyword evidence="6" id="KW-0539">Nucleus</keyword>
<accession>A0A8H2VQ10</accession>
<dbReference type="GO" id="GO:0003677">
    <property type="term" value="F:DNA binding"/>
    <property type="evidence" value="ECO:0007669"/>
    <property type="project" value="UniProtKB-KW"/>
</dbReference>
<dbReference type="Proteomes" id="UP000624404">
    <property type="component" value="Unassembled WGS sequence"/>
</dbReference>
<evidence type="ECO:0000256" key="6">
    <source>
        <dbReference type="ARBA" id="ARBA00023242"/>
    </source>
</evidence>